<name>A0A6J7WEJ0_9CAUD</name>
<sequence length="208" mass="20626">MSVGLKGNADGSGAIQVGGTDAITITTSLNATFAGTAAVPTGTLYPIVSGTVKDLTNGGANNLASWDYTSIPSWVKRITIMINGLSTTGTSDPLIQLGTSAGGVLTSGYVSGASTTTAGSGGFSSTAGIALTGGWSAAFVWSGTITLVLQDAATNTWTAVTSGGRTDTAGGTTGGGYKATTTALDRIRLTTVTGVQFFDAGTMNIVYE</sequence>
<accession>A0A6J7WEJ0</accession>
<proteinExistence type="predicted"/>
<protein>
    <submittedName>
        <fullName evidence="1">Uncharacterized protein</fullName>
    </submittedName>
</protein>
<evidence type="ECO:0000313" key="1">
    <source>
        <dbReference type="EMBL" id="CAB5194403.1"/>
    </source>
</evidence>
<reference evidence="1" key="1">
    <citation type="submission" date="2020-05" db="EMBL/GenBank/DDBJ databases">
        <authorList>
            <person name="Chiriac C."/>
            <person name="Salcher M."/>
            <person name="Ghai R."/>
            <person name="Kavagutti S V."/>
        </authorList>
    </citation>
    <scope>NUCLEOTIDE SEQUENCE</scope>
</reference>
<gene>
    <name evidence="1" type="ORF">UFOVP169_4</name>
</gene>
<dbReference type="EMBL" id="LR798219">
    <property type="protein sequence ID" value="CAB5194403.1"/>
    <property type="molecule type" value="Genomic_DNA"/>
</dbReference>
<organism evidence="1">
    <name type="scientific">uncultured Caudovirales phage</name>
    <dbReference type="NCBI Taxonomy" id="2100421"/>
    <lineage>
        <taxon>Viruses</taxon>
        <taxon>Duplodnaviria</taxon>
        <taxon>Heunggongvirae</taxon>
        <taxon>Uroviricota</taxon>
        <taxon>Caudoviricetes</taxon>
        <taxon>Peduoviridae</taxon>
        <taxon>Maltschvirus</taxon>
        <taxon>Maltschvirus maltsch</taxon>
    </lineage>
</organism>